<protein>
    <submittedName>
        <fullName evidence="1">Uncharacterized protein</fullName>
    </submittedName>
</protein>
<evidence type="ECO:0000313" key="2">
    <source>
        <dbReference type="Proteomes" id="UP000191408"/>
    </source>
</evidence>
<comment type="caution">
    <text evidence="1">The sequence shown here is derived from an EMBL/GenBank/DDBJ whole genome shotgun (WGS) entry which is preliminary data.</text>
</comment>
<dbReference type="STRING" id="60169.A0A1V6NEQ6"/>
<keyword evidence="2" id="KW-1185">Reference proteome</keyword>
<evidence type="ECO:0000313" key="1">
    <source>
        <dbReference type="EMBL" id="OQD63155.1"/>
    </source>
</evidence>
<accession>A0A1V6NEQ6</accession>
<dbReference type="Proteomes" id="UP000191408">
    <property type="component" value="Unassembled WGS sequence"/>
</dbReference>
<sequence length="64" mass="7175">MEAAMRSGLCGLLGDAVVQMVDVGDEDRLREVQALYVGYTLEKERLVNALSTHLQVLDSKRPWK</sequence>
<proteinExistence type="predicted"/>
<reference evidence="2" key="1">
    <citation type="journal article" date="2017" name="Nat. Microbiol.">
        <title>Global analysis of biosynthetic gene clusters reveals vast potential of secondary metabolite production in Penicillium species.</title>
        <authorList>
            <person name="Nielsen J.C."/>
            <person name="Grijseels S."/>
            <person name="Prigent S."/>
            <person name="Ji B."/>
            <person name="Dainat J."/>
            <person name="Nielsen K.F."/>
            <person name="Frisvad J.C."/>
            <person name="Workman M."/>
            <person name="Nielsen J."/>
        </authorList>
    </citation>
    <scope>NUCLEOTIDE SEQUENCE [LARGE SCALE GENOMIC DNA]</scope>
    <source>
        <strain evidence="2">IBT 4502</strain>
    </source>
</reference>
<organism evidence="1 2">
    <name type="scientific">Penicillium polonicum</name>
    <dbReference type="NCBI Taxonomy" id="60169"/>
    <lineage>
        <taxon>Eukaryota</taxon>
        <taxon>Fungi</taxon>
        <taxon>Dikarya</taxon>
        <taxon>Ascomycota</taxon>
        <taxon>Pezizomycotina</taxon>
        <taxon>Eurotiomycetes</taxon>
        <taxon>Eurotiomycetidae</taxon>
        <taxon>Eurotiales</taxon>
        <taxon>Aspergillaceae</taxon>
        <taxon>Penicillium</taxon>
    </lineage>
</organism>
<dbReference type="EMBL" id="MDYM01000010">
    <property type="protein sequence ID" value="OQD63155.1"/>
    <property type="molecule type" value="Genomic_DNA"/>
</dbReference>
<dbReference type="OrthoDB" id="3540486at2759"/>
<name>A0A1V6NEQ6_PENPO</name>
<dbReference type="AlphaFoldDB" id="A0A1V6NEQ6"/>
<gene>
    <name evidence="1" type="ORF">PENPOL_c010G00726</name>
</gene>